<protein>
    <recommendedName>
        <fullName evidence="10">Tyrosine--tRNA ligase</fullName>
        <ecNumber evidence="10">6.1.1.1</ecNumber>
    </recommendedName>
    <alternativeName>
        <fullName evidence="10">Tyrosyl-tRNA synthetase</fullName>
        <shortName evidence="10">TyrRS</shortName>
    </alternativeName>
</protein>
<evidence type="ECO:0000256" key="11">
    <source>
        <dbReference type="PROSITE-ProRule" id="PRU00182"/>
    </source>
</evidence>
<dbReference type="Gene3D" id="1.10.240.10">
    <property type="entry name" value="Tyrosyl-Transfer RNA Synthetase"/>
    <property type="match status" value="1"/>
</dbReference>
<dbReference type="GO" id="GO:0004831">
    <property type="term" value="F:tyrosine-tRNA ligase activity"/>
    <property type="evidence" value="ECO:0007669"/>
    <property type="project" value="UniProtKB-UniRule"/>
</dbReference>
<comment type="subcellular location">
    <subcellularLocation>
        <location evidence="10">Cytoplasm</location>
    </subcellularLocation>
</comment>
<dbReference type="PROSITE" id="PS00178">
    <property type="entry name" value="AA_TRNA_LIGASE_I"/>
    <property type="match status" value="1"/>
</dbReference>
<dbReference type="InterPro" id="IPR002942">
    <property type="entry name" value="S4_RNA-bd"/>
</dbReference>
<dbReference type="PANTHER" id="PTHR11766">
    <property type="entry name" value="TYROSYL-TRNA SYNTHETASE"/>
    <property type="match status" value="1"/>
</dbReference>
<keyword evidence="4 10" id="KW-0547">Nucleotide-binding</keyword>
<dbReference type="EMBL" id="LNVX01000693">
    <property type="protein sequence ID" value="OEG69476.1"/>
    <property type="molecule type" value="Genomic_DNA"/>
</dbReference>
<dbReference type="Pfam" id="PF01479">
    <property type="entry name" value="S4"/>
    <property type="match status" value="1"/>
</dbReference>
<dbReference type="CDD" id="cd00805">
    <property type="entry name" value="TyrRS_core"/>
    <property type="match status" value="1"/>
</dbReference>
<evidence type="ECO:0000259" key="12">
    <source>
        <dbReference type="SMART" id="SM00363"/>
    </source>
</evidence>
<dbReference type="InterPro" id="IPR002307">
    <property type="entry name" value="Tyr-tRNA-ligase"/>
</dbReference>
<organism evidence="13 15">
    <name type="scientific">Endomicrobium trichonymphae</name>
    <dbReference type="NCBI Taxonomy" id="1408204"/>
    <lineage>
        <taxon>Bacteria</taxon>
        <taxon>Pseudomonadati</taxon>
        <taxon>Elusimicrobiota</taxon>
        <taxon>Endomicrobiia</taxon>
        <taxon>Endomicrobiales</taxon>
        <taxon>Endomicrobiaceae</taxon>
        <taxon>Candidatus Endomicrobiellum</taxon>
    </lineage>
</organism>
<dbReference type="SUPFAM" id="SSF52374">
    <property type="entry name" value="Nucleotidylyl transferase"/>
    <property type="match status" value="1"/>
</dbReference>
<feature type="domain" description="RNA-binding S4" evidence="12">
    <location>
        <begin position="325"/>
        <end position="384"/>
    </location>
</feature>
<dbReference type="GO" id="GO:0006437">
    <property type="term" value="P:tyrosyl-tRNA aminoacylation"/>
    <property type="evidence" value="ECO:0007669"/>
    <property type="project" value="UniProtKB-UniRule"/>
</dbReference>
<dbReference type="HAMAP" id="MF_02007">
    <property type="entry name" value="Tyr_tRNA_synth_type2"/>
    <property type="match status" value="1"/>
</dbReference>
<evidence type="ECO:0000313" key="13">
    <source>
        <dbReference type="EMBL" id="OEG69476.1"/>
    </source>
</evidence>
<feature type="short sequence motif" description="'KMSKS' region" evidence="10">
    <location>
        <begin position="224"/>
        <end position="228"/>
    </location>
</feature>
<dbReference type="AlphaFoldDB" id="A0A1E5IG58"/>
<dbReference type="EMBL" id="LNVX01000206">
    <property type="protein sequence ID" value="OEG71500.1"/>
    <property type="molecule type" value="Genomic_DNA"/>
</dbReference>
<dbReference type="NCBIfam" id="TIGR00234">
    <property type="entry name" value="tyrS"/>
    <property type="match status" value="1"/>
</dbReference>
<dbReference type="InterPro" id="IPR014729">
    <property type="entry name" value="Rossmann-like_a/b/a_fold"/>
</dbReference>
<proteinExistence type="inferred from homology"/>
<dbReference type="SUPFAM" id="SSF55174">
    <property type="entry name" value="Alpha-L RNA-binding motif"/>
    <property type="match status" value="1"/>
</dbReference>
<evidence type="ECO:0000313" key="15">
    <source>
        <dbReference type="Proteomes" id="UP000095237"/>
    </source>
</evidence>
<evidence type="ECO:0000256" key="6">
    <source>
        <dbReference type="ARBA" id="ARBA00022884"/>
    </source>
</evidence>
<dbReference type="InterPro" id="IPR024088">
    <property type="entry name" value="Tyr-tRNA-ligase_bac-type"/>
</dbReference>
<dbReference type="InterPro" id="IPR024108">
    <property type="entry name" value="Tyr-tRNA-ligase_bac_2"/>
</dbReference>
<dbReference type="PRINTS" id="PR01040">
    <property type="entry name" value="TRNASYNTHTYR"/>
</dbReference>
<dbReference type="PROSITE" id="PS50889">
    <property type="entry name" value="S4"/>
    <property type="match status" value="1"/>
</dbReference>
<dbReference type="GO" id="GO:0003723">
    <property type="term" value="F:RNA binding"/>
    <property type="evidence" value="ECO:0007669"/>
    <property type="project" value="UniProtKB-KW"/>
</dbReference>
<dbReference type="Gene3D" id="3.40.50.620">
    <property type="entry name" value="HUPs"/>
    <property type="match status" value="1"/>
</dbReference>
<comment type="similarity">
    <text evidence="10">Belongs to the class-I aminoacyl-tRNA synthetase family. TyrS type 2 subfamily.</text>
</comment>
<evidence type="ECO:0000256" key="9">
    <source>
        <dbReference type="ARBA" id="ARBA00048248"/>
    </source>
</evidence>
<dbReference type="PANTHER" id="PTHR11766:SF1">
    <property type="entry name" value="TYROSINE--TRNA LIGASE"/>
    <property type="match status" value="1"/>
</dbReference>
<evidence type="ECO:0000313" key="14">
    <source>
        <dbReference type="EMBL" id="OEG71500.1"/>
    </source>
</evidence>
<comment type="caution">
    <text evidence="13">The sequence shown here is derived from an EMBL/GenBank/DDBJ whole genome shotgun (WGS) entry which is preliminary data.</text>
</comment>
<keyword evidence="8 10" id="KW-0030">Aminoacyl-tRNA synthetase</keyword>
<accession>A0A1E5IG58</accession>
<dbReference type="Pfam" id="PF00579">
    <property type="entry name" value="tRNA-synt_1b"/>
    <property type="match status" value="1"/>
</dbReference>
<evidence type="ECO:0000256" key="10">
    <source>
        <dbReference type="HAMAP-Rule" id="MF_02007"/>
    </source>
</evidence>
<keyword evidence="3 10" id="KW-0436">Ligase</keyword>
<keyword evidence="6 11" id="KW-0694">RNA-binding</keyword>
<keyword evidence="2 10" id="KW-0963">Cytoplasm</keyword>
<dbReference type="GO" id="GO:0005524">
    <property type="term" value="F:ATP binding"/>
    <property type="evidence" value="ECO:0007669"/>
    <property type="project" value="UniProtKB-UniRule"/>
</dbReference>
<feature type="short sequence motif" description="'HIGH' region" evidence="10">
    <location>
        <begin position="39"/>
        <end position="48"/>
    </location>
</feature>
<dbReference type="EC" id="6.1.1.1" evidence="10"/>
<feature type="binding site" evidence="10">
    <location>
        <position position="227"/>
    </location>
    <ligand>
        <name>ATP</name>
        <dbReference type="ChEBI" id="CHEBI:30616"/>
    </ligand>
</feature>
<comment type="function">
    <text evidence="10">Catalyzes the attachment of tyrosine to tRNA(Tyr) in a two-step reaction: tyrosine is first activated by ATP to form Tyr-AMP and then transferred to the acceptor end of tRNA(Tyr).</text>
</comment>
<keyword evidence="5 10" id="KW-0067">ATP-binding</keyword>
<evidence type="ECO:0000256" key="1">
    <source>
        <dbReference type="ARBA" id="ARBA00011738"/>
    </source>
</evidence>
<dbReference type="InterPro" id="IPR001412">
    <property type="entry name" value="aa-tRNA-synth_I_CS"/>
</dbReference>
<evidence type="ECO:0000256" key="3">
    <source>
        <dbReference type="ARBA" id="ARBA00022598"/>
    </source>
</evidence>
<evidence type="ECO:0000256" key="4">
    <source>
        <dbReference type="ARBA" id="ARBA00022741"/>
    </source>
</evidence>
<gene>
    <name evidence="10" type="primary">tyrS</name>
    <name evidence="13" type="ORF">ATZ36_09320</name>
    <name evidence="14" type="ORF">ATZ36_14420</name>
</gene>
<evidence type="ECO:0000256" key="7">
    <source>
        <dbReference type="ARBA" id="ARBA00022917"/>
    </source>
</evidence>
<dbReference type="Proteomes" id="UP000095237">
    <property type="component" value="Unassembled WGS sequence"/>
</dbReference>
<dbReference type="SMART" id="SM00363">
    <property type="entry name" value="S4"/>
    <property type="match status" value="1"/>
</dbReference>
<comment type="subunit">
    <text evidence="1 10">Homodimer.</text>
</comment>
<dbReference type="CDD" id="cd00165">
    <property type="entry name" value="S4"/>
    <property type="match status" value="1"/>
</dbReference>
<reference evidence="13 15" key="1">
    <citation type="submission" date="2015-11" db="EMBL/GenBank/DDBJ databases">
        <title>Evidence for parallel genomic evolution in an endosymbiosis of termite gut flagellates.</title>
        <authorList>
            <person name="Zheng H."/>
        </authorList>
    </citation>
    <scope>NUCLEOTIDE SEQUENCE [LARGE SCALE GENOMIC DNA]</scope>
    <source>
        <strain evidence="13 15">CET450</strain>
    </source>
</reference>
<dbReference type="InterPro" id="IPR036986">
    <property type="entry name" value="S4_RNA-bd_sf"/>
</dbReference>
<evidence type="ECO:0000256" key="8">
    <source>
        <dbReference type="ARBA" id="ARBA00023146"/>
    </source>
</evidence>
<dbReference type="Gene3D" id="3.10.290.10">
    <property type="entry name" value="RNA-binding S4 domain"/>
    <property type="match status" value="1"/>
</dbReference>
<dbReference type="GO" id="GO:0005829">
    <property type="term" value="C:cytosol"/>
    <property type="evidence" value="ECO:0007669"/>
    <property type="project" value="TreeGrafter"/>
</dbReference>
<name>A0A1E5IG58_ENDTX</name>
<keyword evidence="7 10" id="KW-0648">Protein biosynthesis</keyword>
<comment type="catalytic activity">
    <reaction evidence="9 10">
        <text>tRNA(Tyr) + L-tyrosine + ATP = L-tyrosyl-tRNA(Tyr) + AMP + diphosphate + H(+)</text>
        <dbReference type="Rhea" id="RHEA:10220"/>
        <dbReference type="Rhea" id="RHEA-COMP:9706"/>
        <dbReference type="Rhea" id="RHEA-COMP:9707"/>
        <dbReference type="ChEBI" id="CHEBI:15378"/>
        <dbReference type="ChEBI" id="CHEBI:30616"/>
        <dbReference type="ChEBI" id="CHEBI:33019"/>
        <dbReference type="ChEBI" id="CHEBI:58315"/>
        <dbReference type="ChEBI" id="CHEBI:78442"/>
        <dbReference type="ChEBI" id="CHEBI:78536"/>
        <dbReference type="ChEBI" id="CHEBI:456215"/>
        <dbReference type="EC" id="6.1.1.1"/>
    </reaction>
</comment>
<evidence type="ECO:0000256" key="5">
    <source>
        <dbReference type="ARBA" id="ARBA00022840"/>
    </source>
</evidence>
<dbReference type="FunFam" id="3.40.50.620:FF:000061">
    <property type="entry name" value="Tyrosine--tRNA ligase"/>
    <property type="match status" value="1"/>
</dbReference>
<keyword evidence="15" id="KW-1185">Reference proteome</keyword>
<dbReference type="InterPro" id="IPR002305">
    <property type="entry name" value="aa-tRNA-synth_Ic"/>
</dbReference>
<sequence length="388" mass="44148">MNKALEKIKCGTNEIISLEELEKKLASGKKLRIKLGIDPTAADLHLGHTVIINKLKTFQDLGHQVVFLIGDFTARIGDPSGRSEMRPIITDEQIKTNAQTYAGQVFKILSRDKTEVAYNSKWLSELGVKGLLNLAAKSTVAQMLVRDDFKKRYKEDNPLSIVEFLYPLLQAYDSVALNADVELGGSDQKFNLLLGREIQRDYGIKDTQIVITMPLLEGTDGVKKMSKSYKNCIALNDLPENMFGKIMSISDELMYRYYELLTHADLNIIKNMHPKEAKSALAREIVGRYHGKKEALKAEEEFDEIFAKKNIPDDIKEYRIKDEEMKLSYLLVKSGMVSSRNEARRIIEQGGVKIDLQKAVRDFTVKSENPFVLQVGKRKFNRIIREKN</sequence>
<evidence type="ECO:0000256" key="2">
    <source>
        <dbReference type="ARBA" id="ARBA00022490"/>
    </source>
</evidence>